<dbReference type="AlphaFoldDB" id="A0A6P9ERX3"/>
<dbReference type="KEGG" id="jre:118349557"/>
<name>A0A6P9ERX3_JUGRE</name>
<proteinExistence type="predicted"/>
<dbReference type="InParanoid" id="A0A6P9ERX3"/>
<protein>
    <submittedName>
        <fullName evidence="2">Uncharacterized protein LOC118349557</fullName>
    </submittedName>
</protein>
<dbReference type="Proteomes" id="UP000235220">
    <property type="component" value="Chromosome 10"/>
</dbReference>
<sequence length="120" mass="13766">MKGRNHFIKLLQLFSVKCTAWSGILALFSLRLLNLMINSNLVFGNAHTKDVPSVVLNLIQQECPETPRQTFQVQYVQQRQSLSALPYAYFLLASPLRRLRVLKVGDVGQEFFREHHPGLD</sequence>
<dbReference type="RefSeq" id="XP_035550389.1">
    <property type="nucleotide sequence ID" value="XM_035694496.1"/>
</dbReference>
<evidence type="ECO:0000313" key="1">
    <source>
        <dbReference type="Proteomes" id="UP000235220"/>
    </source>
</evidence>
<gene>
    <name evidence="2" type="primary">LOC118349557</name>
</gene>
<evidence type="ECO:0000313" key="2">
    <source>
        <dbReference type="RefSeq" id="XP_035550389.1"/>
    </source>
</evidence>
<accession>A0A6P9ERX3</accession>
<organism evidence="1 2">
    <name type="scientific">Juglans regia</name>
    <name type="common">English walnut</name>
    <dbReference type="NCBI Taxonomy" id="51240"/>
    <lineage>
        <taxon>Eukaryota</taxon>
        <taxon>Viridiplantae</taxon>
        <taxon>Streptophyta</taxon>
        <taxon>Embryophyta</taxon>
        <taxon>Tracheophyta</taxon>
        <taxon>Spermatophyta</taxon>
        <taxon>Magnoliopsida</taxon>
        <taxon>eudicotyledons</taxon>
        <taxon>Gunneridae</taxon>
        <taxon>Pentapetalae</taxon>
        <taxon>rosids</taxon>
        <taxon>fabids</taxon>
        <taxon>Fagales</taxon>
        <taxon>Juglandaceae</taxon>
        <taxon>Juglans</taxon>
    </lineage>
</organism>
<keyword evidence="1" id="KW-1185">Reference proteome</keyword>
<dbReference type="GeneID" id="118349557"/>
<reference evidence="2" key="1">
    <citation type="submission" date="2025-08" db="UniProtKB">
        <authorList>
            <consortium name="RefSeq"/>
        </authorList>
    </citation>
    <scope>IDENTIFICATION</scope>
    <source>
        <tissue evidence="2">Leaves</tissue>
    </source>
</reference>